<proteinExistence type="predicted"/>
<dbReference type="InterPro" id="IPR036938">
    <property type="entry name" value="PAP2/HPO_sf"/>
</dbReference>
<keyword evidence="1" id="KW-0472">Membrane</keyword>
<dbReference type="EMBL" id="LRQB01000005">
    <property type="protein sequence ID" value="KXA22915.1"/>
    <property type="molecule type" value="Genomic_DNA"/>
</dbReference>
<dbReference type="PATRIC" id="fig|2702.100.peg.134"/>
<evidence type="ECO:0000313" key="4">
    <source>
        <dbReference type="Proteomes" id="UP000070687"/>
    </source>
</evidence>
<dbReference type="AlphaFoldDB" id="A0A133P355"/>
<comment type="caution">
    <text evidence="3">The sequence shown here is derived from an EMBL/GenBank/DDBJ whole genome shotgun (WGS) entry which is preliminary data.</text>
</comment>
<sequence length="244" mass="27023">MMQKNNSNHSVLSLFARNTTTFFILLLAVVIPCLGKAFLIDGKERAYEASIVAWFHNSAPVSILYCSKILAIIFSTKGCLVILALLTILSLYIGKNWKLTCIQLFISLIPMIYIFAVKFAVHRPRPYIGLHIKVPSDPSFPSGHTSAAVAICVMTMLIIYVVKPSIIQLGLLFSAILVVIVAISRLIVAAHFPTDVLTAAIIYPLLSMSILRSCQHHHLYIDHRKDNGYIGKKSTQSSTTTTHK</sequence>
<evidence type="ECO:0000259" key="2">
    <source>
        <dbReference type="SMART" id="SM00014"/>
    </source>
</evidence>
<evidence type="ECO:0000313" key="3">
    <source>
        <dbReference type="EMBL" id="KXA22915.1"/>
    </source>
</evidence>
<evidence type="ECO:0000256" key="1">
    <source>
        <dbReference type="SAM" id="Phobius"/>
    </source>
</evidence>
<dbReference type="Gene3D" id="1.20.144.10">
    <property type="entry name" value="Phosphatidic acid phosphatase type 2/haloperoxidase"/>
    <property type="match status" value="1"/>
</dbReference>
<reference evidence="3 4" key="1">
    <citation type="submission" date="2016-01" db="EMBL/GenBank/DDBJ databases">
        <authorList>
            <person name="Oliw E.H."/>
        </authorList>
    </citation>
    <scope>NUCLEOTIDE SEQUENCE [LARGE SCALE GENOMIC DNA]</scope>
    <source>
        <strain evidence="3 4">PSS_7772B</strain>
    </source>
</reference>
<accession>A0A133P355</accession>
<name>A0A133P355_GARVA</name>
<organism evidence="3 4">
    <name type="scientific">Gardnerella vaginalis</name>
    <dbReference type="NCBI Taxonomy" id="2702"/>
    <lineage>
        <taxon>Bacteria</taxon>
        <taxon>Bacillati</taxon>
        <taxon>Actinomycetota</taxon>
        <taxon>Actinomycetes</taxon>
        <taxon>Bifidobacteriales</taxon>
        <taxon>Bifidobacteriaceae</taxon>
        <taxon>Gardnerella</taxon>
    </lineage>
</organism>
<dbReference type="RefSeq" id="WP_064346725.1">
    <property type="nucleotide sequence ID" value="NZ_KQ956830.1"/>
</dbReference>
<keyword evidence="1" id="KW-0812">Transmembrane</keyword>
<dbReference type="OrthoDB" id="9789113at2"/>
<dbReference type="Pfam" id="PF01569">
    <property type="entry name" value="PAP2"/>
    <property type="match status" value="1"/>
</dbReference>
<dbReference type="SMART" id="SM00014">
    <property type="entry name" value="acidPPc"/>
    <property type="match status" value="1"/>
</dbReference>
<dbReference type="PANTHER" id="PTHR14969">
    <property type="entry name" value="SPHINGOSINE-1-PHOSPHATE PHOSPHOHYDROLASE"/>
    <property type="match status" value="1"/>
</dbReference>
<feature type="transmembrane region" description="Helical" evidence="1">
    <location>
        <begin position="196"/>
        <end position="214"/>
    </location>
</feature>
<gene>
    <name evidence="3" type="ORF">HMPREF3208_00145</name>
</gene>
<dbReference type="SUPFAM" id="SSF48317">
    <property type="entry name" value="Acid phosphatase/Vanadium-dependent haloperoxidase"/>
    <property type="match status" value="1"/>
</dbReference>
<dbReference type="InterPro" id="IPR000326">
    <property type="entry name" value="PAP2/HPO"/>
</dbReference>
<feature type="transmembrane region" description="Helical" evidence="1">
    <location>
        <begin position="169"/>
        <end position="190"/>
    </location>
</feature>
<protein>
    <submittedName>
        <fullName evidence="3">PAP2 family protein</fullName>
    </submittedName>
</protein>
<feature type="domain" description="Phosphatidic acid phosphatase type 2/haloperoxidase" evidence="2">
    <location>
        <begin position="99"/>
        <end position="211"/>
    </location>
</feature>
<feature type="transmembrane region" description="Helical" evidence="1">
    <location>
        <begin position="71"/>
        <end position="94"/>
    </location>
</feature>
<keyword evidence="1" id="KW-1133">Transmembrane helix</keyword>
<dbReference type="PANTHER" id="PTHR14969:SF13">
    <property type="entry name" value="AT30094P"/>
    <property type="match status" value="1"/>
</dbReference>
<feature type="transmembrane region" description="Helical" evidence="1">
    <location>
        <begin position="20"/>
        <end position="39"/>
    </location>
</feature>
<feature type="transmembrane region" description="Helical" evidence="1">
    <location>
        <begin position="101"/>
        <end position="121"/>
    </location>
</feature>
<dbReference type="Proteomes" id="UP000070687">
    <property type="component" value="Unassembled WGS sequence"/>
</dbReference>
<feature type="transmembrane region" description="Helical" evidence="1">
    <location>
        <begin position="141"/>
        <end position="162"/>
    </location>
</feature>